<dbReference type="Gene3D" id="3.40.50.300">
    <property type="entry name" value="P-loop containing nucleotide triphosphate hydrolases"/>
    <property type="match status" value="1"/>
</dbReference>
<evidence type="ECO:0000256" key="5">
    <source>
        <dbReference type="ARBA" id="ARBA00023136"/>
    </source>
</evidence>
<evidence type="ECO:0000256" key="4">
    <source>
        <dbReference type="ARBA" id="ARBA00023134"/>
    </source>
</evidence>
<evidence type="ECO:0000313" key="7">
    <source>
        <dbReference type="EMBL" id="SHH31180.1"/>
    </source>
</evidence>
<organism evidence="7 8">
    <name type="scientific">Marivita hallyeonensis</name>
    <dbReference type="NCBI Taxonomy" id="996342"/>
    <lineage>
        <taxon>Bacteria</taxon>
        <taxon>Pseudomonadati</taxon>
        <taxon>Pseudomonadota</taxon>
        <taxon>Alphaproteobacteria</taxon>
        <taxon>Rhodobacterales</taxon>
        <taxon>Roseobacteraceae</taxon>
        <taxon>Marivita</taxon>
    </lineage>
</organism>
<protein>
    <submittedName>
        <fullName evidence="7">Dynamin family protein</fullName>
    </submittedName>
</protein>
<sequence length="687" mass="76895">MNIEAKITPAVERKSSVKSSILKAGTKSLGDFADRVATVERAIDDLSGVVGENTARSFERLHRQLDEFEPSVTLLGQVKAGKTALVNAMAGWSDLLPSDVNPWTSVVTSLHLQPGTERPEVAARFKFMTEDEWDRLLAKGGRIGELAGRAGAESELQKIRSQIEEMRSKSRHRLGRKFELLMGQEHEYGYFDKNLLERYICLGDDFADQDDDGDIADLGKFADITRSADLYLNSETFPFRMCLRDTPGVNDTFMMREQITIRAIRESRVCVVVLSAGQALTSVDMGLIRLISNIDTRELIVFVNRIDELTDPAKSIPEIEDSIRETLRKHHGPDNVEILFGSAYWANKVLSGELESLGDSSSKALFKWAEVKLQPDAPTQSATEMIWELSGLPALSDAISRRVVEKVGEEFVQKTASSAITLATAQQAANTVRIEGSEDAPQIDASEIKQEFERIVQDSINVLNVELDTVIRDFNERADRARENFVARASHSLIDHLERYGPEAVWEYQPEGLRILLRSAYKVMGSRVQSTAKARYEAAVSEIAQLLYKGFGSAVEGIQIGVPSTPDIPAPVALGQTIALDFNDSWWVSWWRLMRGYKAFAKRFQELITAETEDFMYQLKAVQTDAIKLESLRVLQEFFDEQRDILLELLAHPDNSQHVHAIFGDEAEDARQKTIENALKVLQPIAA</sequence>
<dbReference type="PANTHER" id="PTHR10465">
    <property type="entry name" value="TRANSMEMBRANE GTPASE FZO1"/>
    <property type="match status" value="1"/>
</dbReference>
<keyword evidence="2" id="KW-0547">Nucleotide-binding</keyword>
<dbReference type="GO" id="GO:0008053">
    <property type="term" value="P:mitochondrial fusion"/>
    <property type="evidence" value="ECO:0007669"/>
    <property type="project" value="TreeGrafter"/>
</dbReference>
<dbReference type="RefSeq" id="WP_072777258.1">
    <property type="nucleotide sequence ID" value="NZ_FQXC01000002.1"/>
</dbReference>
<dbReference type="SUPFAM" id="SSF52540">
    <property type="entry name" value="P-loop containing nucleoside triphosphate hydrolases"/>
    <property type="match status" value="1"/>
</dbReference>
<dbReference type="InterPro" id="IPR045063">
    <property type="entry name" value="Dynamin_N"/>
</dbReference>
<dbReference type="EMBL" id="FQXC01000002">
    <property type="protein sequence ID" value="SHH31180.1"/>
    <property type="molecule type" value="Genomic_DNA"/>
</dbReference>
<dbReference type="OrthoDB" id="7927795at2"/>
<dbReference type="GO" id="GO:0005525">
    <property type="term" value="F:GTP binding"/>
    <property type="evidence" value="ECO:0007669"/>
    <property type="project" value="UniProtKB-KW"/>
</dbReference>
<dbReference type="PANTHER" id="PTHR10465:SF0">
    <property type="entry name" value="SARCALUMENIN"/>
    <property type="match status" value="1"/>
</dbReference>
<evidence type="ECO:0000256" key="3">
    <source>
        <dbReference type="ARBA" id="ARBA00022801"/>
    </source>
</evidence>
<keyword evidence="8" id="KW-1185">Reference proteome</keyword>
<dbReference type="Pfam" id="PF00350">
    <property type="entry name" value="Dynamin_N"/>
    <property type="match status" value="1"/>
</dbReference>
<reference evidence="7 8" key="1">
    <citation type="submission" date="2016-11" db="EMBL/GenBank/DDBJ databases">
        <authorList>
            <person name="Jaros S."/>
            <person name="Januszkiewicz K."/>
            <person name="Wedrychowicz H."/>
        </authorList>
    </citation>
    <scope>NUCLEOTIDE SEQUENCE [LARGE SCALE GENOMIC DNA]</scope>
    <source>
        <strain evidence="7 8">DSM 29431</strain>
    </source>
</reference>
<dbReference type="GO" id="GO:0016020">
    <property type="term" value="C:membrane"/>
    <property type="evidence" value="ECO:0007669"/>
    <property type="project" value="UniProtKB-SubCell"/>
</dbReference>
<dbReference type="AlphaFoldDB" id="A0A1M5RYA1"/>
<keyword evidence="4" id="KW-0342">GTP-binding</keyword>
<proteinExistence type="predicted"/>
<evidence type="ECO:0000256" key="2">
    <source>
        <dbReference type="ARBA" id="ARBA00022741"/>
    </source>
</evidence>
<dbReference type="InterPro" id="IPR027094">
    <property type="entry name" value="Mitofusin_fam"/>
</dbReference>
<dbReference type="STRING" id="996342.SAMN05443551_1934"/>
<keyword evidence="5" id="KW-0472">Membrane</keyword>
<name>A0A1M5RYA1_9RHOB</name>
<comment type="subcellular location">
    <subcellularLocation>
        <location evidence="1">Membrane</location>
    </subcellularLocation>
</comment>
<evidence type="ECO:0000256" key="1">
    <source>
        <dbReference type="ARBA" id="ARBA00004370"/>
    </source>
</evidence>
<dbReference type="InterPro" id="IPR027417">
    <property type="entry name" value="P-loop_NTPase"/>
</dbReference>
<evidence type="ECO:0000259" key="6">
    <source>
        <dbReference type="Pfam" id="PF00350"/>
    </source>
</evidence>
<accession>A0A1M5RYA1</accession>
<dbReference type="GO" id="GO:0003924">
    <property type="term" value="F:GTPase activity"/>
    <property type="evidence" value="ECO:0007669"/>
    <property type="project" value="InterPro"/>
</dbReference>
<evidence type="ECO:0000313" key="8">
    <source>
        <dbReference type="Proteomes" id="UP000184221"/>
    </source>
</evidence>
<keyword evidence="3" id="KW-0378">Hydrolase</keyword>
<feature type="domain" description="Dynamin N-terminal" evidence="6">
    <location>
        <begin position="72"/>
        <end position="297"/>
    </location>
</feature>
<gene>
    <name evidence="7" type="ORF">SAMN05443551_1934</name>
</gene>
<dbReference type="Proteomes" id="UP000184221">
    <property type="component" value="Unassembled WGS sequence"/>
</dbReference>